<feature type="domain" description="TcaA 4th" evidence="4">
    <location>
        <begin position="236"/>
        <end position="315"/>
    </location>
</feature>
<evidence type="ECO:0000256" key="2">
    <source>
        <dbReference type="SAM" id="Phobius"/>
    </source>
</evidence>
<keyword evidence="5" id="KW-0614">Plasmid</keyword>
<dbReference type="Pfam" id="PF22819">
    <property type="entry name" value="TcaA_5th"/>
    <property type="match status" value="1"/>
</dbReference>
<sequence length="435" mass="51259">MDNQKTKEKPNRKRTKPILFTVFGLIVVLIIGLVSYMILSNNTKSQLDDFKDAIYSKKYNEIAKTLSSKDLKITHDEAKRFVDYMNQDNNRSKFEKEINRIKKNIDNSNRNAVTFGFITDNHNRKIIEVKMNGNQFLFIDKLAFKPILHEVFIENKSLSHAKFEIKNIKNKQQIILAKKNEITSIGEYLVGKYDIETIKIYDKDNSLITDRVQGNIYFDTDKVSKDGKVIGYTNFKDVNFKANVVNDEKLDKDIQLYINGKSTDYKNNKVYGEYPAEKTLKVYAKGKIGDKYFKTNTVDLESNQRADSQKIELEFDKDNIDDYIKRIKDIKLHAKSFMEDYTKDLNKAYKERDYKRIESYIKKDSDLEKHMRSMVEGKTKNQYKRPEFESVDYNDGRVNVVLKKENQKKEMIKSKYILKYNEADESFMILSYQDI</sequence>
<feature type="domain" description="TcaA protein NTF2-like" evidence="3">
    <location>
        <begin position="333"/>
        <end position="432"/>
    </location>
</feature>
<proteinExistence type="predicted"/>
<geneLocation type="plasmid" evidence="5">
    <name>pWBG707</name>
</geneLocation>
<keyword evidence="1" id="KW-0175">Coiled coil</keyword>
<organism evidence="5">
    <name type="scientific">Staphylococcus aureus</name>
    <dbReference type="NCBI Taxonomy" id="1280"/>
    <lineage>
        <taxon>Bacteria</taxon>
        <taxon>Bacillati</taxon>
        <taxon>Bacillota</taxon>
        <taxon>Bacilli</taxon>
        <taxon>Bacillales</taxon>
        <taxon>Staphylococcaceae</taxon>
        <taxon>Staphylococcus</taxon>
    </lineage>
</organism>
<reference evidence="5" key="2">
    <citation type="submission" date="2016-04" db="EMBL/GenBank/DDBJ databases">
        <authorList>
            <person name="Ramsay J.P."/>
        </authorList>
    </citation>
    <scope>NUCLEOTIDE SEQUENCE</scope>
    <source>
        <strain evidence="5">WBG7410</strain>
        <plasmid evidence="5">pWBG707</plasmid>
    </source>
</reference>
<evidence type="ECO:0000259" key="3">
    <source>
        <dbReference type="Pfam" id="PF22819"/>
    </source>
</evidence>
<accession>A0A1B1P6L8</accession>
<keyword evidence="2" id="KW-0812">Transmembrane</keyword>
<evidence type="ECO:0000259" key="4">
    <source>
        <dbReference type="Pfam" id="PF22820"/>
    </source>
</evidence>
<dbReference type="InterPro" id="IPR054528">
    <property type="entry name" value="TcaA_5th"/>
</dbReference>
<dbReference type="EMBL" id="KX149097">
    <property type="protein sequence ID" value="ANS91828.1"/>
    <property type="molecule type" value="Genomic_DNA"/>
</dbReference>
<dbReference type="Pfam" id="PF22820">
    <property type="entry name" value="TcaA_3rd_4th"/>
    <property type="match status" value="1"/>
</dbReference>
<feature type="coiled-coil region" evidence="1">
    <location>
        <begin position="84"/>
        <end position="111"/>
    </location>
</feature>
<evidence type="ECO:0000256" key="1">
    <source>
        <dbReference type="SAM" id="Coils"/>
    </source>
</evidence>
<feature type="transmembrane region" description="Helical" evidence="2">
    <location>
        <begin position="20"/>
        <end position="39"/>
    </location>
</feature>
<dbReference type="AlphaFoldDB" id="A0A1B1P6L8"/>
<evidence type="ECO:0000313" key="5">
    <source>
        <dbReference type="EMBL" id="ANS91828.1"/>
    </source>
</evidence>
<keyword evidence="2" id="KW-1133">Transmembrane helix</keyword>
<reference evidence="5" key="1">
    <citation type="journal article" date="1992" name="FEMS Microbiol. Lett.">
        <title>Conjugative trimethoprim resistance in Staphylococcus aureus.</title>
        <authorList>
            <person name="Udo E.E."/>
            <person name="Wei M.Q."/>
            <person name="Grubb W.B."/>
        </authorList>
    </citation>
    <scope>NUCLEOTIDE SEQUENCE</scope>
    <source>
        <strain evidence="5">WBG7410</strain>
        <plasmid evidence="5">pWBG707</plasmid>
    </source>
</reference>
<protein>
    <submittedName>
        <fullName evidence="5">Membrane-associated protein TcaA</fullName>
    </submittedName>
</protein>
<dbReference type="InterPro" id="IPR054530">
    <property type="entry name" value="TcaA_4th"/>
</dbReference>
<keyword evidence="2" id="KW-0472">Membrane</keyword>
<gene>
    <name evidence="5" type="primary">tcaA</name>
    <name evidence="5" type="ORF">pWBG707_00015</name>
</gene>
<dbReference type="RefSeq" id="WP_172687480.1">
    <property type="nucleotide sequence ID" value="NZ_KX149097.1"/>
</dbReference>
<name>A0A1B1P6L8_STAAU</name>